<dbReference type="KEGG" id="pchm:VFPPC_17609"/>
<dbReference type="Proteomes" id="UP000078397">
    <property type="component" value="Unassembled WGS sequence"/>
</dbReference>
<dbReference type="RefSeq" id="XP_022285670.1">
    <property type="nucleotide sequence ID" value="XM_022429303.1"/>
</dbReference>
<organism evidence="1 2">
    <name type="scientific">Pochonia chlamydosporia 170</name>
    <dbReference type="NCBI Taxonomy" id="1380566"/>
    <lineage>
        <taxon>Eukaryota</taxon>
        <taxon>Fungi</taxon>
        <taxon>Dikarya</taxon>
        <taxon>Ascomycota</taxon>
        <taxon>Pezizomycotina</taxon>
        <taxon>Sordariomycetes</taxon>
        <taxon>Hypocreomycetidae</taxon>
        <taxon>Hypocreales</taxon>
        <taxon>Clavicipitaceae</taxon>
        <taxon>Pochonia</taxon>
    </lineage>
</organism>
<proteinExistence type="predicted"/>
<keyword evidence="2" id="KW-1185">Reference proteome</keyword>
<evidence type="ECO:0000313" key="1">
    <source>
        <dbReference type="EMBL" id="OWT43228.1"/>
    </source>
</evidence>
<evidence type="ECO:0000313" key="2">
    <source>
        <dbReference type="Proteomes" id="UP000078397"/>
    </source>
</evidence>
<reference evidence="1 2" key="1">
    <citation type="journal article" date="2016" name="PLoS Pathog.">
        <title>Biosynthesis of antibiotic leucinostatins in bio-control fungus Purpureocillium lilacinum and their inhibition on phytophthora revealed by genome mining.</title>
        <authorList>
            <person name="Wang G."/>
            <person name="Liu Z."/>
            <person name="Lin R."/>
            <person name="Li E."/>
            <person name="Mao Z."/>
            <person name="Ling J."/>
            <person name="Yang Y."/>
            <person name="Yin W.B."/>
            <person name="Xie B."/>
        </authorList>
    </citation>
    <scope>NUCLEOTIDE SEQUENCE [LARGE SCALE GENOMIC DNA]</scope>
    <source>
        <strain evidence="1">170</strain>
    </source>
</reference>
<dbReference type="EMBL" id="LSBJ02000002">
    <property type="protein sequence ID" value="OWT43228.1"/>
    <property type="molecule type" value="Genomic_DNA"/>
</dbReference>
<dbReference type="AlphaFoldDB" id="A0A219AR19"/>
<gene>
    <name evidence="1" type="ORF">VFPPC_17609</name>
</gene>
<dbReference type="GeneID" id="33936549"/>
<sequence>MTNHNEGGDHYYGMTPSLPPYKSRKSAFYVIDFNCVLSHLLPIANSHPVPAFVATCQWSYHGDRLRVPQKVHCRIFECEIAEISEEKVARHPRGAHVEQWPLGFPWHIPNFPSFSQFKIYSILLDPFGPLSAIISQALLAVLRSEFEESLLKPAGNAAQWMCRYEADAGQS</sequence>
<name>A0A219AR19_METCM</name>
<comment type="caution">
    <text evidence="1">The sequence shown here is derived from an EMBL/GenBank/DDBJ whole genome shotgun (WGS) entry which is preliminary data.</text>
</comment>
<accession>A0A219AR19</accession>
<protein>
    <submittedName>
        <fullName evidence="1">Uncharacterized protein</fullName>
    </submittedName>
</protein>